<dbReference type="RefSeq" id="WP_260710432.1">
    <property type="nucleotide sequence ID" value="NZ_CP073767.1"/>
</dbReference>
<keyword evidence="2" id="KW-1185">Reference proteome</keyword>
<reference evidence="1" key="1">
    <citation type="submission" date="2021-04" db="EMBL/GenBank/DDBJ databases">
        <title>Dactylosporangium aurantiacum NRRL B-8018 full assembly.</title>
        <authorList>
            <person name="Hartkoorn R.C."/>
            <person name="Beaudoing E."/>
            <person name="Hot D."/>
        </authorList>
    </citation>
    <scope>NUCLEOTIDE SEQUENCE</scope>
    <source>
        <strain evidence="1">NRRL B-8018</strain>
    </source>
</reference>
<accession>A0A9Q9IQZ2</accession>
<evidence type="ECO:0000313" key="2">
    <source>
        <dbReference type="Proteomes" id="UP001058003"/>
    </source>
</evidence>
<dbReference type="KEGG" id="daur:Daura_20550"/>
<proteinExistence type="predicted"/>
<name>A0A9Q9IQZ2_9ACTN</name>
<sequence>MGNSPFGVRLWRLLSHRRPTVNSSVEQMRAVLAYEMDVPGAELAAVVKGSAAPSPNLVRKLAPALGIHTADLFVIAGLPVPDDLVSAWPTSPWDVGSILQHAIRMNADQRSQLEALVRSLPVQPRPGPAPTDDYPDTPGALLLRLLRNRNIRPYNAKVLMAVGGGPYVSDSTVAGLGPGRVVITPQYVTAFAHLLGYQPGDVVALTGVGPVVEDAQVHPASVQIAALAWRARRLTSEQLKEVMEAARTIRHA</sequence>
<dbReference type="EMBL" id="CP073767">
    <property type="protein sequence ID" value="UWZ58355.1"/>
    <property type="molecule type" value="Genomic_DNA"/>
</dbReference>
<gene>
    <name evidence="1" type="ORF">Daura_20550</name>
</gene>
<dbReference type="Proteomes" id="UP001058003">
    <property type="component" value="Chromosome"/>
</dbReference>
<protein>
    <submittedName>
        <fullName evidence="1">XRE family transcriptional regulator</fullName>
    </submittedName>
</protein>
<organism evidence="1 2">
    <name type="scientific">Dactylosporangium aurantiacum</name>
    <dbReference type="NCBI Taxonomy" id="35754"/>
    <lineage>
        <taxon>Bacteria</taxon>
        <taxon>Bacillati</taxon>
        <taxon>Actinomycetota</taxon>
        <taxon>Actinomycetes</taxon>
        <taxon>Micromonosporales</taxon>
        <taxon>Micromonosporaceae</taxon>
        <taxon>Dactylosporangium</taxon>
    </lineage>
</organism>
<evidence type="ECO:0000313" key="1">
    <source>
        <dbReference type="EMBL" id="UWZ58355.1"/>
    </source>
</evidence>
<dbReference type="AlphaFoldDB" id="A0A9Q9IQZ2"/>